<evidence type="ECO:0000313" key="2">
    <source>
        <dbReference type="EMBL" id="GGU94939.1"/>
    </source>
</evidence>
<gene>
    <name evidence="2" type="ORF">GCM10010502_56040</name>
</gene>
<comment type="caution">
    <text evidence="2">The sequence shown here is derived from an EMBL/GenBank/DDBJ whole genome shotgun (WGS) entry which is preliminary data.</text>
</comment>
<feature type="compositionally biased region" description="Low complexity" evidence="1">
    <location>
        <begin position="1"/>
        <end position="35"/>
    </location>
</feature>
<dbReference type="AlphaFoldDB" id="A0A8H9HYD6"/>
<reference evidence="2" key="2">
    <citation type="submission" date="2020-09" db="EMBL/GenBank/DDBJ databases">
        <authorList>
            <person name="Sun Q."/>
            <person name="Ohkuma M."/>
        </authorList>
    </citation>
    <scope>NUCLEOTIDE SEQUENCE</scope>
    <source>
        <strain evidence="2">JCM 4434</strain>
    </source>
</reference>
<evidence type="ECO:0000256" key="1">
    <source>
        <dbReference type="SAM" id="MobiDB-lite"/>
    </source>
</evidence>
<sequence length="48" mass="4232">MLVGAPPSGVVGGPAPVRPGVPSGVPAPGASGVPAPVRPGPSQAAGPG</sequence>
<accession>A0A8H9HYD6</accession>
<feature type="region of interest" description="Disordered" evidence="1">
    <location>
        <begin position="1"/>
        <end position="48"/>
    </location>
</feature>
<dbReference type="EMBL" id="BMUB01000016">
    <property type="protein sequence ID" value="GGU94939.1"/>
    <property type="molecule type" value="Genomic_DNA"/>
</dbReference>
<evidence type="ECO:0000313" key="3">
    <source>
        <dbReference type="Proteomes" id="UP000610124"/>
    </source>
</evidence>
<organism evidence="2 3">
    <name type="scientific">Kitasatospora aureofaciens</name>
    <name type="common">Streptomyces aureofaciens</name>
    <dbReference type="NCBI Taxonomy" id="1894"/>
    <lineage>
        <taxon>Bacteria</taxon>
        <taxon>Bacillati</taxon>
        <taxon>Actinomycetota</taxon>
        <taxon>Actinomycetes</taxon>
        <taxon>Kitasatosporales</taxon>
        <taxon>Streptomycetaceae</taxon>
        <taxon>Kitasatospora</taxon>
    </lineage>
</organism>
<name>A0A8H9HYD6_KITAU</name>
<reference evidence="2" key="1">
    <citation type="journal article" date="2014" name="Int. J. Syst. Evol. Microbiol.">
        <title>Complete genome sequence of Corynebacterium casei LMG S-19264T (=DSM 44701T), isolated from a smear-ripened cheese.</title>
        <authorList>
            <consortium name="US DOE Joint Genome Institute (JGI-PGF)"/>
            <person name="Walter F."/>
            <person name="Albersmeier A."/>
            <person name="Kalinowski J."/>
            <person name="Ruckert C."/>
        </authorList>
    </citation>
    <scope>NUCLEOTIDE SEQUENCE</scope>
    <source>
        <strain evidence="2">JCM 4434</strain>
    </source>
</reference>
<protein>
    <submittedName>
        <fullName evidence="2">Uncharacterized protein</fullName>
    </submittedName>
</protein>
<dbReference type="Proteomes" id="UP000610124">
    <property type="component" value="Unassembled WGS sequence"/>
</dbReference>
<proteinExistence type="predicted"/>